<dbReference type="EMBL" id="LUFC02001277">
    <property type="protein sequence ID" value="KAF4478591.1"/>
    <property type="molecule type" value="Genomic_DNA"/>
</dbReference>
<accession>A0A9P5AZX8</accession>
<evidence type="ECO:0000313" key="2">
    <source>
        <dbReference type="Proteomes" id="UP000737391"/>
    </source>
</evidence>
<proteinExistence type="predicted"/>
<feature type="non-terminal residue" evidence="1">
    <location>
        <position position="1"/>
    </location>
</feature>
<name>A0A9P5AZX8_9HYPO</name>
<gene>
    <name evidence="1" type="ORF">FAGAP_12293</name>
</gene>
<comment type="caution">
    <text evidence="1">The sequence shown here is derived from an EMBL/GenBank/DDBJ whole genome shotgun (WGS) entry which is preliminary data.</text>
</comment>
<protein>
    <submittedName>
        <fullName evidence="1">Uncharacterized protein</fullName>
    </submittedName>
</protein>
<reference evidence="1" key="1">
    <citation type="submission" date="2020-01" db="EMBL/GenBank/DDBJ databases">
        <title>Identification and distribution of gene clusters putatively required for synthesis of sphingolipid metabolism inhibitors in phylogenetically diverse species of the filamentous fungus Fusarium.</title>
        <authorList>
            <person name="Kim H.-S."/>
            <person name="Busman M."/>
            <person name="Brown D.W."/>
            <person name="Divon H."/>
            <person name="Uhlig S."/>
            <person name="Proctor R.H."/>
        </authorList>
    </citation>
    <scope>NUCLEOTIDE SEQUENCE</scope>
    <source>
        <strain evidence="1">NRRL 31653</strain>
    </source>
</reference>
<dbReference type="OrthoDB" id="5097863at2759"/>
<organism evidence="1 2">
    <name type="scientific">Fusarium agapanthi</name>
    <dbReference type="NCBI Taxonomy" id="1803897"/>
    <lineage>
        <taxon>Eukaryota</taxon>
        <taxon>Fungi</taxon>
        <taxon>Dikarya</taxon>
        <taxon>Ascomycota</taxon>
        <taxon>Pezizomycotina</taxon>
        <taxon>Sordariomycetes</taxon>
        <taxon>Hypocreomycetidae</taxon>
        <taxon>Hypocreales</taxon>
        <taxon>Nectriaceae</taxon>
        <taxon>Fusarium</taxon>
        <taxon>Fusarium fujikuroi species complex</taxon>
    </lineage>
</organism>
<dbReference type="AlphaFoldDB" id="A0A9P5AZX8"/>
<dbReference type="Proteomes" id="UP000737391">
    <property type="component" value="Unassembled WGS sequence"/>
</dbReference>
<sequence>MDENSTTPDEIDGALVLRSHDTIEQSYELKEWDKHFGTNFMPKLRMYYTSFLELARSSGSEAGEIPVFMFISPNMSSWERRVSNAESFCEHEDFALQHFVPADKSNSRLNYAQEPKAWVSDYSSSFQNTVSPGVTQILNNTELKNFLQIKPFGPDATDEVPVHTRRVYISNPNGASILALIRAVPVAQTDGFRKLLAGYFTTPPVPSLMLIDSLSDFEHVWQDWWPPTSFKIAFNLPFFAISATERQDHRKCGADKNLRASYSLDFLE</sequence>
<evidence type="ECO:0000313" key="1">
    <source>
        <dbReference type="EMBL" id="KAF4478591.1"/>
    </source>
</evidence>
<keyword evidence="2" id="KW-1185">Reference proteome</keyword>